<evidence type="ECO:0000256" key="3">
    <source>
        <dbReference type="ARBA" id="ARBA00022617"/>
    </source>
</evidence>
<dbReference type="AlphaFoldDB" id="A0AAD4PEP1"/>
<keyword evidence="6 13" id="KW-1133">Transmembrane helix</keyword>
<comment type="similarity">
    <text evidence="2 12">Belongs to the cytochrome P450 family.</text>
</comment>
<evidence type="ECO:0000256" key="1">
    <source>
        <dbReference type="ARBA" id="ARBA00004167"/>
    </source>
</evidence>
<evidence type="ECO:0000256" key="9">
    <source>
        <dbReference type="ARBA" id="ARBA00023033"/>
    </source>
</evidence>
<evidence type="ECO:0000313" key="14">
    <source>
        <dbReference type="EMBL" id="KAH6836335.1"/>
    </source>
</evidence>
<keyword evidence="9 12" id="KW-0503">Monooxygenase</keyword>
<dbReference type="InterPro" id="IPR002401">
    <property type="entry name" value="Cyt_P450_E_grp-I"/>
</dbReference>
<evidence type="ECO:0000256" key="6">
    <source>
        <dbReference type="ARBA" id="ARBA00022989"/>
    </source>
</evidence>
<evidence type="ECO:0000256" key="7">
    <source>
        <dbReference type="ARBA" id="ARBA00023002"/>
    </source>
</evidence>
<keyword evidence="7 12" id="KW-0560">Oxidoreductase</keyword>
<dbReference type="GO" id="GO:0016020">
    <property type="term" value="C:membrane"/>
    <property type="evidence" value="ECO:0007669"/>
    <property type="project" value="UniProtKB-SubCell"/>
</dbReference>
<evidence type="ECO:0008006" key="16">
    <source>
        <dbReference type="Google" id="ProtNLM"/>
    </source>
</evidence>
<dbReference type="InterPro" id="IPR017972">
    <property type="entry name" value="Cyt_P450_CS"/>
</dbReference>
<protein>
    <recommendedName>
        <fullName evidence="16">Cytochrome P450</fullName>
    </recommendedName>
</protein>
<dbReference type="PRINTS" id="PR00385">
    <property type="entry name" value="P450"/>
</dbReference>
<keyword evidence="10 13" id="KW-0472">Membrane</keyword>
<keyword evidence="5 11" id="KW-0479">Metal-binding</keyword>
<comment type="subcellular location">
    <subcellularLocation>
        <location evidence="1">Membrane</location>
        <topology evidence="1">Single-pass membrane protein</topology>
    </subcellularLocation>
</comment>
<organism evidence="14 15">
    <name type="scientific">Perilla frutescens var. hirtella</name>
    <name type="common">Perilla citriodora</name>
    <name type="synonym">Perilla setoyensis</name>
    <dbReference type="NCBI Taxonomy" id="608512"/>
    <lineage>
        <taxon>Eukaryota</taxon>
        <taxon>Viridiplantae</taxon>
        <taxon>Streptophyta</taxon>
        <taxon>Embryophyta</taxon>
        <taxon>Tracheophyta</taxon>
        <taxon>Spermatophyta</taxon>
        <taxon>Magnoliopsida</taxon>
        <taxon>eudicotyledons</taxon>
        <taxon>Gunneridae</taxon>
        <taxon>Pentapetalae</taxon>
        <taxon>asterids</taxon>
        <taxon>lamiids</taxon>
        <taxon>Lamiales</taxon>
        <taxon>Lamiaceae</taxon>
        <taxon>Nepetoideae</taxon>
        <taxon>Elsholtzieae</taxon>
        <taxon>Perilla</taxon>
    </lineage>
</organism>
<dbReference type="GO" id="GO:0005506">
    <property type="term" value="F:iron ion binding"/>
    <property type="evidence" value="ECO:0007669"/>
    <property type="project" value="InterPro"/>
</dbReference>
<dbReference type="InterPro" id="IPR036396">
    <property type="entry name" value="Cyt_P450_sf"/>
</dbReference>
<dbReference type="Pfam" id="PF00067">
    <property type="entry name" value="p450"/>
    <property type="match status" value="1"/>
</dbReference>
<comment type="cofactor">
    <cofactor evidence="11">
        <name>heme</name>
        <dbReference type="ChEBI" id="CHEBI:30413"/>
    </cofactor>
</comment>
<comment type="caution">
    <text evidence="14">The sequence shown here is derived from an EMBL/GenBank/DDBJ whole genome shotgun (WGS) entry which is preliminary data.</text>
</comment>
<evidence type="ECO:0000256" key="8">
    <source>
        <dbReference type="ARBA" id="ARBA00023004"/>
    </source>
</evidence>
<reference evidence="14 15" key="1">
    <citation type="journal article" date="2021" name="Nat. Commun.">
        <title>Incipient diploidization of the medicinal plant Perilla within 10,000 years.</title>
        <authorList>
            <person name="Zhang Y."/>
            <person name="Shen Q."/>
            <person name="Leng L."/>
            <person name="Zhang D."/>
            <person name="Chen S."/>
            <person name="Shi Y."/>
            <person name="Ning Z."/>
            <person name="Chen S."/>
        </authorList>
    </citation>
    <scope>NUCLEOTIDE SEQUENCE [LARGE SCALE GENOMIC DNA]</scope>
    <source>
        <strain evidence="15">cv. PC099</strain>
    </source>
</reference>
<dbReference type="GO" id="GO:0016705">
    <property type="term" value="F:oxidoreductase activity, acting on paired donors, with incorporation or reduction of molecular oxygen"/>
    <property type="evidence" value="ECO:0007669"/>
    <property type="project" value="InterPro"/>
</dbReference>
<dbReference type="EMBL" id="SDAM02000020">
    <property type="protein sequence ID" value="KAH6836335.1"/>
    <property type="molecule type" value="Genomic_DNA"/>
</dbReference>
<dbReference type="Proteomes" id="UP001190926">
    <property type="component" value="Unassembled WGS sequence"/>
</dbReference>
<dbReference type="PANTHER" id="PTHR24282:SF273">
    <property type="entry name" value="CYTOCHROME P450 CYP72A219-LIKE"/>
    <property type="match status" value="1"/>
</dbReference>
<evidence type="ECO:0000256" key="10">
    <source>
        <dbReference type="ARBA" id="ARBA00023136"/>
    </source>
</evidence>
<keyword evidence="3 11" id="KW-0349">Heme</keyword>
<dbReference type="PROSITE" id="PS00086">
    <property type="entry name" value="CYTOCHROME_P450"/>
    <property type="match status" value="1"/>
</dbReference>
<evidence type="ECO:0000256" key="4">
    <source>
        <dbReference type="ARBA" id="ARBA00022692"/>
    </source>
</evidence>
<dbReference type="InterPro" id="IPR050665">
    <property type="entry name" value="Cytochrome_P450_Monooxygen"/>
</dbReference>
<evidence type="ECO:0000256" key="11">
    <source>
        <dbReference type="PIRSR" id="PIRSR602401-1"/>
    </source>
</evidence>
<feature type="binding site" description="axial binding residue" evidence="11">
    <location>
        <position position="477"/>
    </location>
    <ligand>
        <name>heme</name>
        <dbReference type="ChEBI" id="CHEBI:30413"/>
    </ligand>
    <ligandPart>
        <name>Fe</name>
        <dbReference type="ChEBI" id="CHEBI:18248"/>
    </ligandPart>
</feature>
<dbReference type="GO" id="GO:0020037">
    <property type="term" value="F:heme binding"/>
    <property type="evidence" value="ECO:0007669"/>
    <property type="project" value="InterPro"/>
</dbReference>
<dbReference type="SUPFAM" id="SSF48264">
    <property type="entry name" value="Cytochrome P450"/>
    <property type="match status" value="1"/>
</dbReference>
<dbReference type="PANTHER" id="PTHR24282">
    <property type="entry name" value="CYTOCHROME P450 FAMILY MEMBER"/>
    <property type="match status" value="1"/>
</dbReference>
<keyword evidence="8 11" id="KW-0408">Iron</keyword>
<sequence>MHRVKFRGRKMEATWTAIVSSMVVAVLITCLVKLLNCTWFKPRNLEKFLREQGFNGNPYRPFAGDMKDHLKFLKQERTRSIQLSDNAAKHMLPYYHHIISKYGQKSFIWFGPSPRLNVTDPALIKEILWRPDVFEKPFPEKGRILMGGGLIFLEGDKWAKHRKIANHAFHVDKLKDMVPAIGLACANMINNLQGMVSGTEQGWCEIDIWPFLENLTGDVISRAAFGNSYEEGRRIFQLMRERVKLGMQLLEFSYLPGWRYLPTRLNREVKAITNEMQSILRGLISKRHKEMERGEETTKNDLLSILMEANSRFIQENGNKNAGMSIEDVIEECQLFYFAGSETTASLLVWTIVLLCRHPEWQAQAREEVVRVFGKSGPTSQGLNHLKIVTMILQEALRLYSPVPLSVRGPTKTVKLGNLTVPAGVHLTLLIGLMHYDPQIWGDDAEEFKPHRFSHGVSNATKIQPSFVPFSSGPRVCMGENFAMIEAKMALAMILQHFSFELSPSYIHAPFPILSLQPQFGAPIILRDLQTLSVS</sequence>
<keyword evidence="15" id="KW-1185">Reference proteome</keyword>
<dbReference type="InterPro" id="IPR001128">
    <property type="entry name" value="Cyt_P450"/>
</dbReference>
<evidence type="ECO:0000313" key="15">
    <source>
        <dbReference type="Proteomes" id="UP001190926"/>
    </source>
</evidence>
<evidence type="ECO:0000256" key="5">
    <source>
        <dbReference type="ARBA" id="ARBA00022723"/>
    </source>
</evidence>
<accession>A0AAD4PEP1</accession>
<dbReference type="Gene3D" id="1.10.630.10">
    <property type="entry name" value="Cytochrome P450"/>
    <property type="match status" value="1"/>
</dbReference>
<evidence type="ECO:0000256" key="12">
    <source>
        <dbReference type="RuleBase" id="RU000461"/>
    </source>
</evidence>
<name>A0AAD4PEP1_PERFH</name>
<evidence type="ECO:0000256" key="2">
    <source>
        <dbReference type="ARBA" id="ARBA00010617"/>
    </source>
</evidence>
<dbReference type="PRINTS" id="PR00463">
    <property type="entry name" value="EP450I"/>
</dbReference>
<proteinExistence type="inferred from homology"/>
<dbReference type="GO" id="GO:0004497">
    <property type="term" value="F:monooxygenase activity"/>
    <property type="evidence" value="ECO:0007669"/>
    <property type="project" value="UniProtKB-KW"/>
</dbReference>
<keyword evidence="4 13" id="KW-0812">Transmembrane</keyword>
<evidence type="ECO:0000256" key="13">
    <source>
        <dbReference type="SAM" id="Phobius"/>
    </source>
</evidence>
<feature type="transmembrane region" description="Helical" evidence="13">
    <location>
        <begin position="12"/>
        <end position="35"/>
    </location>
</feature>
<gene>
    <name evidence="14" type="ORF">C2S53_006364</name>
</gene>